<dbReference type="SUPFAM" id="SSF141371">
    <property type="entry name" value="PilZ domain-like"/>
    <property type="match status" value="1"/>
</dbReference>
<dbReference type="EMBL" id="VKKU01000001">
    <property type="protein sequence ID" value="TSB05129.1"/>
    <property type="molecule type" value="Genomic_DNA"/>
</dbReference>
<dbReference type="Pfam" id="PF07238">
    <property type="entry name" value="PilZ"/>
    <property type="match status" value="1"/>
</dbReference>
<dbReference type="GO" id="GO:0035438">
    <property type="term" value="F:cyclic-di-GMP binding"/>
    <property type="evidence" value="ECO:0007669"/>
    <property type="project" value="InterPro"/>
</dbReference>
<gene>
    <name evidence="2" type="ORF">FOM92_07080</name>
</gene>
<proteinExistence type="predicted"/>
<evidence type="ECO:0000313" key="3">
    <source>
        <dbReference type="Proteomes" id="UP000320160"/>
    </source>
</evidence>
<feature type="domain" description="PilZ" evidence="1">
    <location>
        <begin position="19"/>
        <end position="106"/>
    </location>
</feature>
<name>A0A553WK87_9SPHN</name>
<dbReference type="Proteomes" id="UP000320160">
    <property type="component" value="Unassembled WGS sequence"/>
</dbReference>
<sequence length="112" mass="12577">MLMGYMTSQYRKVAPARLEQREAQRHPVLLGKATVRNRSKPPLEASLVDLSVYGCRVLIDGGIDVGDRIWLRLAGSQPISATAVWAEGNRLGCKFDEMLDRTLFRQLTLQTC</sequence>
<dbReference type="Gene3D" id="2.40.10.220">
    <property type="entry name" value="predicted glycosyltransferase like domains"/>
    <property type="match status" value="1"/>
</dbReference>
<accession>A0A553WK87</accession>
<comment type="caution">
    <text evidence="2">The sequence shown here is derived from an EMBL/GenBank/DDBJ whole genome shotgun (WGS) entry which is preliminary data.</text>
</comment>
<protein>
    <submittedName>
        <fullName evidence="2">PilZ domain-containing protein</fullName>
    </submittedName>
</protein>
<keyword evidence="3" id="KW-1185">Reference proteome</keyword>
<dbReference type="InterPro" id="IPR009875">
    <property type="entry name" value="PilZ_domain"/>
</dbReference>
<reference evidence="2 3" key="1">
    <citation type="submission" date="2019-07" db="EMBL/GenBank/DDBJ databases">
        <authorList>
            <person name="Park M."/>
        </authorList>
    </citation>
    <scope>NUCLEOTIDE SEQUENCE [LARGE SCALE GENOMIC DNA]</scope>
    <source>
        <strain evidence="2 3">KCTC32445</strain>
    </source>
</reference>
<dbReference type="AlphaFoldDB" id="A0A553WK87"/>
<organism evidence="2 3">
    <name type="scientific">Sphingorhabdus contaminans</name>
    <dbReference type="NCBI Taxonomy" id="1343899"/>
    <lineage>
        <taxon>Bacteria</taxon>
        <taxon>Pseudomonadati</taxon>
        <taxon>Pseudomonadota</taxon>
        <taxon>Alphaproteobacteria</taxon>
        <taxon>Sphingomonadales</taxon>
        <taxon>Sphingomonadaceae</taxon>
        <taxon>Sphingorhabdus</taxon>
    </lineage>
</organism>
<evidence type="ECO:0000259" key="1">
    <source>
        <dbReference type="Pfam" id="PF07238"/>
    </source>
</evidence>
<dbReference type="OrthoDB" id="7594866at2"/>
<evidence type="ECO:0000313" key="2">
    <source>
        <dbReference type="EMBL" id="TSB05129.1"/>
    </source>
</evidence>